<dbReference type="PANTHER" id="PTHR16821">
    <property type="entry name" value="FRATAXIN"/>
    <property type="match status" value="1"/>
</dbReference>
<sequence length="125" mass="14406">MLSPYHFKRFFAKGMAAFPNEAEFKSKVADTFYDLADFFSSKYEKLGDSFIIDAQDDSLSFHTTKHDILCSRQSPNRQIWVSSPVSGSLKFEYDSDSNKWVDTKDDKLDLNQSLINEVEKTLKVD</sequence>
<comment type="similarity">
    <text evidence="1">Belongs to the frataxin family.</text>
</comment>
<accession>A0ABR2L9L1</accession>
<dbReference type="Gene3D" id="3.30.920.10">
    <property type="entry name" value="Frataxin/CyaY"/>
    <property type="match status" value="1"/>
</dbReference>
<protein>
    <recommendedName>
        <fullName evidence="6">Frataxin</fullName>
    </recommendedName>
</protein>
<dbReference type="EMBL" id="JAPFFF010000001">
    <property type="protein sequence ID" value="KAK8900056.1"/>
    <property type="molecule type" value="Genomic_DNA"/>
</dbReference>
<name>A0ABR2L9L1_9EUKA</name>
<dbReference type="InterPro" id="IPR036524">
    <property type="entry name" value="Frataxin/CyaY_sf"/>
</dbReference>
<dbReference type="Proteomes" id="UP001470230">
    <property type="component" value="Unassembled WGS sequence"/>
</dbReference>
<proteinExistence type="inferred from homology"/>
<evidence type="ECO:0000313" key="5">
    <source>
        <dbReference type="Proteomes" id="UP001470230"/>
    </source>
</evidence>
<evidence type="ECO:0008006" key="6">
    <source>
        <dbReference type="Google" id="ProtNLM"/>
    </source>
</evidence>
<dbReference type="PROSITE" id="PS50810">
    <property type="entry name" value="FRATAXIN_2"/>
    <property type="match status" value="1"/>
</dbReference>
<evidence type="ECO:0000256" key="2">
    <source>
        <dbReference type="ARBA" id="ARBA00022496"/>
    </source>
</evidence>
<dbReference type="InterPro" id="IPR002908">
    <property type="entry name" value="Frataxin/CyaY"/>
</dbReference>
<keyword evidence="5" id="KW-1185">Reference proteome</keyword>
<keyword evidence="2" id="KW-0813">Transport</keyword>
<dbReference type="SMART" id="SM01219">
    <property type="entry name" value="Frataxin_Cyay"/>
    <property type="match status" value="1"/>
</dbReference>
<evidence type="ECO:0000313" key="4">
    <source>
        <dbReference type="EMBL" id="KAK8900056.1"/>
    </source>
</evidence>
<reference evidence="4 5" key="1">
    <citation type="submission" date="2024-04" db="EMBL/GenBank/DDBJ databases">
        <title>Tritrichomonas musculus Genome.</title>
        <authorList>
            <person name="Alves-Ferreira E."/>
            <person name="Grigg M."/>
            <person name="Lorenzi H."/>
            <person name="Galac M."/>
        </authorList>
    </citation>
    <scope>NUCLEOTIDE SEQUENCE [LARGE SCALE GENOMIC DNA]</scope>
    <source>
        <strain evidence="4 5">EAF2021</strain>
    </source>
</reference>
<organism evidence="4 5">
    <name type="scientific">Tritrichomonas musculus</name>
    <dbReference type="NCBI Taxonomy" id="1915356"/>
    <lineage>
        <taxon>Eukaryota</taxon>
        <taxon>Metamonada</taxon>
        <taxon>Parabasalia</taxon>
        <taxon>Tritrichomonadida</taxon>
        <taxon>Tritrichomonadidae</taxon>
        <taxon>Tritrichomonas</taxon>
    </lineage>
</organism>
<keyword evidence="3" id="KW-0408">Iron</keyword>
<dbReference type="SUPFAM" id="SSF55387">
    <property type="entry name" value="Frataxin/Nqo15-like"/>
    <property type="match status" value="1"/>
</dbReference>
<gene>
    <name evidence="4" type="ORF">M9Y10_002379</name>
</gene>
<comment type="caution">
    <text evidence="4">The sequence shown here is derived from an EMBL/GenBank/DDBJ whole genome shotgun (WGS) entry which is preliminary data.</text>
</comment>
<evidence type="ECO:0000256" key="3">
    <source>
        <dbReference type="ARBA" id="ARBA00023004"/>
    </source>
</evidence>
<evidence type="ECO:0000256" key="1">
    <source>
        <dbReference type="ARBA" id="ARBA00008183"/>
    </source>
</evidence>
<keyword evidence="2" id="KW-0406">Ion transport</keyword>
<dbReference type="PANTHER" id="PTHR16821:SF2">
    <property type="entry name" value="FRATAXIN, MITOCHONDRIAL"/>
    <property type="match status" value="1"/>
</dbReference>
<keyword evidence="2" id="KW-0410">Iron transport</keyword>
<dbReference type="Pfam" id="PF01491">
    <property type="entry name" value="Frataxin_Cyay"/>
    <property type="match status" value="1"/>
</dbReference>